<evidence type="ECO:0000256" key="1">
    <source>
        <dbReference type="SAM" id="MobiDB-lite"/>
    </source>
</evidence>
<proteinExistence type="predicted"/>
<feature type="compositionally biased region" description="Pro residues" evidence="1">
    <location>
        <begin position="121"/>
        <end position="132"/>
    </location>
</feature>
<dbReference type="VEuPathDB" id="FungiDB:VP01_3044g4"/>
<evidence type="ECO:0000313" key="2">
    <source>
        <dbReference type="EMBL" id="KNZ54097.1"/>
    </source>
</evidence>
<comment type="caution">
    <text evidence="2">The sequence shown here is derived from an EMBL/GenBank/DDBJ whole genome shotgun (WGS) entry which is preliminary data.</text>
</comment>
<accession>A0A0L6V0Q7</accession>
<organism evidence="2 3">
    <name type="scientific">Puccinia sorghi</name>
    <dbReference type="NCBI Taxonomy" id="27349"/>
    <lineage>
        <taxon>Eukaryota</taxon>
        <taxon>Fungi</taxon>
        <taxon>Dikarya</taxon>
        <taxon>Basidiomycota</taxon>
        <taxon>Pucciniomycotina</taxon>
        <taxon>Pucciniomycetes</taxon>
        <taxon>Pucciniales</taxon>
        <taxon>Pucciniaceae</taxon>
        <taxon>Puccinia</taxon>
    </lineage>
</organism>
<feature type="region of interest" description="Disordered" evidence="1">
    <location>
        <begin position="1"/>
        <end position="22"/>
    </location>
</feature>
<dbReference type="EMBL" id="LAVV01007996">
    <property type="protein sequence ID" value="KNZ54097.1"/>
    <property type="molecule type" value="Genomic_DNA"/>
</dbReference>
<gene>
    <name evidence="2" type="ORF">VP01_3044g4</name>
</gene>
<dbReference type="Proteomes" id="UP000037035">
    <property type="component" value="Unassembled WGS sequence"/>
</dbReference>
<feature type="region of interest" description="Disordered" evidence="1">
    <location>
        <begin position="108"/>
        <end position="147"/>
    </location>
</feature>
<reference evidence="2 3" key="1">
    <citation type="submission" date="2015-08" db="EMBL/GenBank/DDBJ databases">
        <title>Next Generation Sequencing and Analysis of the Genome of Puccinia sorghi L Schw, the Causal Agent of Maize Common Rust.</title>
        <authorList>
            <person name="Rochi L."/>
            <person name="Burguener G."/>
            <person name="Darino M."/>
            <person name="Turjanski A."/>
            <person name="Kreff E."/>
            <person name="Dieguez M.J."/>
            <person name="Sacco F."/>
        </authorList>
    </citation>
    <scope>NUCLEOTIDE SEQUENCE [LARGE SCALE GENOMIC DNA]</scope>
    <source>
        <strain evidence="2 3">RO10H11247</strain>
    </source>
</reference>
<dbReference type="AlphaFoldDB" id="A0A0L6V0Q7"/>
<sequence length="223" mass="23846">MLKKKREPEADDDQAPIPSVGGAHSAEIVANIREICAQNPPCEHLTGNHEIPVFINPKNKNQFFRITVNWVTLWTMAMTKNSDITPSNPPNSPAFTFEIYAPPLCSDCDQPRQSPGVPTTPQAPPTSGPTPSPLGQTPAAVGHSPHVMPYPSPAGNIMYIRYQLPAPAPIQYLTGYGHPAAHQTPSMYQGGMIPPYGHPMHPMALSQTTSIAAPPPGSAPPGL</sequence>
<name>A0A0L6V0Q7_9BASI</name>
<evidence type="ECO:0000313" key="3">
    <source>
        <dbReference type="Proteomes" id="UP000037035"/>
    </source>
</evidence>
<dbReference type="OrthoDB" id="2498281at2759"/>
<protein>
    <submittedName>
        <fullName evidence="2">Uncharacterized protein</fullName>
    </submittedName>
</protein>
<keyword evidence="3" id="KW-1185">Reference proteome</keyword>